<dbReference type="OrthoDB" id="9779230at2"/>
<name>A0A1G6NTZ0_9BACT</name>
<dbReference type="SUPFAM" id="SSF52540">
    <property type="entry name" value="P-loop containing nucleoside triphosphate hydrolases"/>
    <property type="match status" value="1"/>
</dbReference>
<organism evidence="2 3">
    <name type="scientific">Desulfurella multipotens</name>
    <dbReference type="NCBI Taxonomy" id="79269"/>
    <lineage>
        <taxon>Bacteria</taxon>
        <taxon>Pseudomonadati</taxon>
        <taxon>Campylobacterota</taxon>
        <taxon>Desulfurellia</taxon>
        <taxon>Desulfurellales</taxon>
        <taxon>Desulfurellaceae</taxon>
        <taxon>Desulfurella</taxon>
    </lineage>
</organism>
<dbReference type="PANTHER" id="PTHR35894:SF1">
    <property type="entry name" value="PHOSPHORIBULOKINASE _ URIDINE KINASE FAMILY"/>
    <property type="match status" value="1"/>
</dbReference>
<evidence type="ECO:0000313" key="3">
    <source>
        <dbReference type="Proteomes" id="UP000199411"/>
    </source>
</evidence>
<dbReference type="InterPro" id="IPR049945">
    <property type="entry name" value="AAA_22"/>
</dbReference>
<dbReference type="Gene3D" id="1.10.8.60">
    <property type="match status" value="1"/>
</dbReference>
<dbReference type="RefSeq" id="WP_092128940.1">
    <property type="nucleotide sequence ID" value="NZ_FMYU01000008.1"/>
</dbReference>
<gene>
    <name evidence="2" type="ORF">SAMN05660835_01222</name>
</gene>
<evidence type="ECO:0000313" key="2">
    <source>
        <dbReference type="EMBL" id="SDC70804.1"/>
    </source>
</evidence>
<dbReference type="GO" id="GO:0016887">
    <property type="term" value="F:ATP hydrolysis activity"/>
    <property type="evidence" value="ECO:0007669"/>
    <property type="project" value="InterPro"/>
</dbReference>
<dbReference type="InterPro" id="IPR027417">
    <property type="entry name" value="P-loop_NTPase"/>
</dbReference>
<evidence type="ECO:0000259" key="1">
    <source>
        <dbReference type="Pfam" id="PF13401"/>
    </source>
</evidence>
<dbReference type="Pfam" id="PF13401">
    <property type="entry name" value="AAA_22"/>
    <property type="match status" value="1"/>
</dbReference>
<dbReference type="EMBL" id="FMYU01000008">
    <property type="protein sequence ID" value="SDC70804.1"/>
    <property type="molecule type" value="Genomic_DNA"/>
</dbReference>
<dbReference type="Proteomes" id="UP000199411">
    <property type="component" value="Unassembled WGS sequence"/>
</dbReference>
<keyword evidence="3" id="KW-1185">Reference proteome</keyword>
<dbReference type="InterPro" id="IPR052026">
    <property type="entry name" value="ExeA_AAA_ATPase_DNA-bind"/>
</dbReference>
<dbReference type="PANTHER" id="PTHR35894">
    <property type="entry name" value="GENERAL SECRETION PATHWAY PROTEIN A-RELATED"/>
    <property type="match status" value="1"/>
</dbReference>
<dbReference type="Gene3D" id="3.40.50.300">
    <property type="entry name" value="P-loop containing nucleotide triphosphate hydrolases"/>
    <property type="match status" value="1"/>
</dbReference>
<sequence>MKQEVLDFFKLSDDPFRLTPDLDFYFPSRSHTQILDILKYFFESNEAFAVVVGEVGCGKTMLIRMLLENIPENFETAVLISPILQPKELILAILYDLGVKTDSELNLDVLLRQFQDYLIQLSQNRKKLAIIIDEAQDLPNETLEQLRLLSNIETTKNKLMQILLVGQPELNNKLSSYTMRQLRQRISIYESLDQLSKQEALHYILFRLSKVQKGDLSFTNVALKTIAKSSLGIPRLINTICSRSLFIAYSLNTNRINFAIVKEALQSLNIKLRFGF</sequence>
<proteinExistence type="predicted"/>
<protein>
    <submittedName>
        <fullName evidence="2">General secretion pathway protein A</fullName>
    </submittedName>
</protein>
<feature type="domain" description="ORC1/DEAH AAA+ ATPase" evidence="1">
    <location>
        <begin position="45"/>
        <end position="174"/>
    </location>
</feature>
<accession>A0A1G6NTZ0</accession>
<dbReference type="AlphaFoldDB" id="A0A1G6NTZ0"/>
<reference evidence="3" key="1">
    <citation type="submission" date="2016-10" db="EMBL/GenBank/DDBJ databases">
        <authorList>
            <person name="Varghese N."/>
            <person name="Submissions S."/>
        </authorList>
    </citation>
    <scope>NUCLEOTIDE SEQUENCE [LARGE SCALE GENOMIC DNA]</scope>
    <source>
        <strain evidence="3">DSM 8415</strain>
    </source>
</reference>